<protein>
    <submittedName>
        <fullName evidence="1">Uncharacterized protein</fullName>
    </submittedName>
</protein>
<evidence type="ECO:0000313" key="1">
    <source>
        <dbReference type="EMBL" id="CAG7870240.1"/>
    </source>
</evidence>
<dbReference type="Gramene" id="A06p24800.2_BraZ1">
    <property type="protein sequence ID" value="A06p24800.2_BraZ1.CDS"/>
    <property type="gene ID" value="A06g24800.2_BraZ1"/>
</dbReference>
<organism evidence="1 2">
    <name type="scientific">Brassica campestris</name>
    <name type="common">Field mustard</name>
    <dbReference type="NCBI Taxonomy" id="3711"/>
    <lineage>
        <taxon>Eukaryota</taxon>
        <taxon>Viridiplantae</taxon>
        <taxon>Streptophyta</taxon>
        <taxon>Embryophyta</taxon>
        <taxon>Tracheophyta</taxon>
        <taxon>Spermatophyta</taxon>
        <taxon>Magnoliopsida</taxon>
        <taxon>eudicotyledons</taxon>
        <taxon>Gunneridae</taxon>
        <taxon>Pentapetalae</taxon>
        <taxon>rosids</taxon>
        <taxon>malvids</taxon>
        <taxon>Brassicales</taxon>
        <taxon>Brassicaceae</taxon>
        <taxon>Brassiceae</taxon>
        <taxon>Brassica</taxon>
    </lineage>
</organism>
<accession>A0A8D9G5N3</accession>
<dbReference type="EMBL" id="LS974622">
    <property type="protein sequence ID" value="CAG7870240.1"/>
    <property type="molecule type" value="Genomic_DNA"/>
</dbReference>
<name>A0A8D9G5N3_BRACM</name>
<sequence>MRPPHQLEASRGDTCPFLKFNIHRNQKLRCASTREVTATAVLPPSFVGEVAAMCCFKLPDACGGNL</sequence>
<evidence type="ECO:0000313" key="2">
    <source>
        <dbReference type="Proteomes" id="UP000694005"/>
    </source>
</evidence>
<gene>
    <name evidence="1" type="ORF">BRAPAZ1V2_A06P24800.2</name>
</gene>
<dbReference type="AlphaFoldDB" id="A0A8D9G5N3"/>
<proteinExistence type="predicted"/>
<reference evidence="1 2" key="1">
    <citation type="submission" date="2021-07" db="EMBL/GenBank/DDBJ databases">
        <authorList>
            <consortium name="Genoscope - CEA"/>
            <person name="William W."/>
        </authorList>
    </citation>
    <scope>NUCLEOTIDE SEQUENCE [LARGE SCALE GENOMIC DNA]</scope>
</reference>
<dbReference type="Proteomes" id="UP000694005">
    <property type="component" value="Chromosome A06"/>
</dbReference>